<dbReference type="InterPro" id="IPR036213">
    <property type="entry name" value="Calpain_III_sf"/>
</dbReference>
<dbReference type="HOGENOM" id="CLU_010982_0_1_1"/>
<keyword evidence="3 7" id="KW-0378">Hydrolase</keyword>
<dbReference type="PROSITE" id="PS00018">
    <property type="entry name" value="EF_HAND_1"/>
    <property type="match status" value="1"/>
</dbReference>
<reference evidence="11 13" key="2">
    <citation type="journal article" date="2013" name="Nature">
        <title>Insights into bilaterian evolution from three spiralian genomes.</title>
        <authorList>
            <person name="Simakov O."/>
            <person name="Marletaz F."/>
            <person name="Cho S.J."/>
            <person name="Edsinger-Gonzales E."/>
            <person name="Havlak P."/>
            <person name="Hellsten U."/>
            <person name="Kuo D.H."/>
            <person name="Larsson T."/>
            <person name="Lv J."/>
            <person name="Arendt D."/>
            <person name="Savage R."/>
            <person name="Osoegawa K."/>
            <person name="de Jong P."/>
            <person name="Grimwood J."/>
            <person name="Chapman J.A."/>
            <person name="Shapiro H."/>
            <person name="Aerts A."/>
            <person name="Otillar R.P."/>
            <person name="Terry A.Y."/>
            <person name="Boore J.L."/>
            <person name="Grigoriev I.V."/>
            <person name="Lindberg D.R."/>
            <person name="Seaver E.C."/>
            <person name="Weisblat D.A."/>
            <person name="Putnam N.H."/>
            <person name="Rokhsar D.S."/>
        </authorList>
    </citation>
    <scope>NUCLEOTIDE SEQUENCE</scope>
    <source>
        <strain evidence="11 13">I ESC-2004</strain>
    </source>
</reference>
<dbReference type="EMBL" id="AMQN01009161">
    <property type="status" value="NOT_ANNOTATED_CDS"/>
    <property type="molecule type" value="Genomic_DNA"/>
</dbReference>
<keyword evidence="4 7" id="KW-0788">Thiol protease</keyword>
<evidence type="ECO:0000256" key="4">
    <source>
        <dbReference type="ARBA" id="ARBA00022807"/>
    </source>
</evidence>
<evidence type="ECO:0000256" key="7">
    <source>
        <dbReference type="PROSITE-ProRule" id="PRU00239"/>
    </source>
</evidence>
<dbReference type="EMBL" id="KB304804">
    <property type="protein sequence ID" value="ELU01678.1"/>
    <property type="molecule type" value="Genomic_DNA"/>
</dbReference>
<proteinExistence type="inferred from homology"/>
<dbReference type="EMBL" id="AMQN01009160">
    <property type="status" value="NOT_ANNOTATED_CDS"/>
    <property type="molecule type" value="Genomic_DNA"/>
</dbReference>
<dbReference type="Pfam" id="PF13405">
    <property type="entry name" value="EF-hand_6"/>
    <property type="match status" value="1"/>
</dbReference>
<dbReference type="SMART" id="SM00054">
    <property type="entry name" value="EFh"/>
    <property type="match status" value="1"/>
</dbReference>
<dbReference type="InterPro" id="IPR022683">
    <property type="entry name" value="Calpain_III"/>
</dbReference>
<evidence type="ECO:0000259" key="9">
    <source>
        <dbReference type="PROSITE" id="PS50203"/>
    </source>
</evidence>
<dbReference type="SUPFAM" id="SSF49758">
    <property type="entry name" value="Calpain large subunit, middle domain (domain III)"/>
    <property type="match status" value="1"/>
</dbReference>
<dbReference type="SUPFAM" id="SSF54001">
    <property type="entry name" value="Cysteine proteinases"/>
    <property type="match status" value="1"/>
</dbReference>
<dbReference type="PROSITE" id="PS50203">
    <property type="entry name" value="CALPAIN_CAT"/>
    <property type="match status" value="1"/>
</dbReference>
<feature type="domain" description="Calpain catalytic" evidence="9">
    <location>
        <begin position="20"/>
        <end position="317"/>
    </location>
</feature>
<dbReference type="CDD" id="cd00044">
    <property type="entry name" value="CysPc"/>
    <property type="match status" value="1"/>
</dbReference>
<dbReference type="OMA" id="LMCMIDI"/>
<dbReference type="InterPro" id="IPR000169">
    <property type="entry name" value="Pept_cys_AS"/>
</dbReference>
<dbReference type="InterPro" id="IPR038765">
    <property type="entry name" value="Papain-like_cys_pep_sf"/>
</dbReference>
<sequence length="664" mass="75291">MSNPQDYQSIKDQCIEGGSLFEDDSFPASNASIYYDGRDAQVEWKRPAEICENPMFAQDGATIFDLDQGDLGNCWFLSAAGTIALNPDLFARVVPIDQTFTEGYAGIFRFNFWRYGVWTEVVVDDRLPTKNNRLVFCRNRESLNEFWSALLEKAYAKIFGSYQALETGFSHEALVDMTGGIGEFIDVKNIPDRSKFFKLIKRLHKRGSLICSAIETGDDGTYESRLDNGLVTGHAYSLTNISEVTVNEAKVQLVRLRNPWGFKEWNGAWSDSSEEWTSLSEEQRQTFDLTVDNDGEFWITLGDWLDNFHTVQICHMTPDTVKGGGGRCEWSVSAFHGAWLPGVTAGGCGAPPNQSAYWLNPQYFIRLTDPDEDDDEELCTLVVSLVQKFTRRRKTFEKTDDTQGAIGYDVYRVRNDAVELEGLHVGQSALRVEQKMFNYEFLRERSGRLRLDPGTYCVIPCSYSPDDQGEFMLRLATERPAASGEVDGETSVEEPSSSQLRGRKFDRLFTQHSGDDEVVDARELTRILNQGREANEFSRETSRALIQSVTGDRRGKLDKADTKSIWRKVKEYEGVFNEFDKDNSGILDSRELRNAFRSLGFRMSKRALGRIVERYCGKENNLTLDEFVLCATKVVNTNESFQAARTRSGNKVELTLDELLEITL</sequence>
<dbReference type="EnsemblMetazoa" id="CapteT182806">
    <property type="protein sequence ID" value="CapteP182806"/>
    <property type="gene ID" value="CapteG182806"/>
</dbReference>
<dbReference type="PANTHER" id="PTHR10183">
    <property type="entry name" value="CALPAIN"/>
    <property type="match status" value="1"/>
</dbReference>
<dbReference type="AlphaFoldDB" id="R7UD02"/>
<dbReference type="PRINTS" id="PR00704">
    <property type="entry name" value="CALPAIN"/>
</dbReference>
<dbReference type="Gene3D" id="2.60.120.380">
    <property type="match status" value="1"/>
</dbReference>
<evidence type="ECO:0000256" key="2">
    <source>
        <dbReference type="ARBA" id="ARBA00022670"/>
    </source>
</evidence>
<feature type="active site" evidence="6 7">
    <location>
        <position position="234"/>
    </location>
</feature>
<feature type="active site" evidence="6 7">
    <location>
        <position position="258"/>
    </location>
</feature>
<keyword evidence="5" id="KW-0106">Calcium</keyword>
<dbReference type="GO" id="GO:0006508">
    <property type="term" value="P:proteolysis"/>
    <property type="evidence" value="ECO:0007669"/>
    <property type="project" value="UniProtKB-KW"/>
</dbReference>
<evidence type="ECO:0000259" key="10">
    <source>
        <dbReference type="PROSITE" id="PS50222"/>
    </source>
</evidence>
<dbReference type="SUPFAM" id="SSF47473">
    <property type="entry name" value="EF-hand"/>
    <property type="match status" value="1"/>
</dbReference>
<keyword evidence="13" id="KW-1185">Reference proteome</keyword>
<dbReference type="Proteomes" id="UP000014760">
    <property type="component" value="Unassembled WGS sequence"/>
</dbReference>
<name>R7UD02_CAPTE</name>
<evidence type="ECO:0000256" key="6">
    <source>
        <dbReference type="PIRSR" id="PIRSR622684-1"/>
    </source>
</evidence>
<dbReference type="InterPro" id="IPR002048">
    <property type="entry name" value="EF_hand_dom"/>
</dbReference>
<evidence type="ECO:0008006" key="14">
    <source>
        <dbReference type="Google" id="ProtNLM"/>
    </source>
</evidence>
<feature type="region of interest" description="Disordered" evidence="8">
    <location>
        <begin position="480"/>
        <end position="500"/>
    </location>
</feature>
<dbReference type="InterPro" id="IPR018247">
    <property type="entry name" value="EF_Hand_1_Ca_BS"/>
</dbReference>
<dbReference type="PANTHER" id="PTHR10183:SF379">
    <property type="entry name" value="CALPAIN-5"/>
    <property type="match status" value="1"/>
</dbReference>
<dbReference type="InterPro" id="IPR001300">
    <property type="entry name" value="Peptidase_C2_calpain_cat"/>
</dbReference>
<reference evidence="12" key="3">
    <citation type="submission" date="2015-06" db="UniProtKB">
        <authorList>
            <consortium name="EnsemblMetazoa"/>
        </authorList>
    </citation>
    <scope>IDENTIFICATION</scope>
</reference>
<evidence type="ECO:0000256" key="1">
    <source>
        <dbReference type="ARBA" id="ARBA00007623"/>
    </source>
</evidence>
<evidence type="ECO:0000313" key="11">
    <source>
        <dbReference type="EMBL" id="ELU01678.1"/>
    </source>
</evidence>
<evidence type="ECO:0000313" key="13">
    <source>
        <dbReference type="Proteomes" id="UP000014760"/>
    </source>
</evidence>
<dbReference type="InterPro" id="IPR022682">
    <property type="entry name" value="Calpain_domain_III"/>
</dbReference>
<dbReference type="InterPro" id="IPR011992">
    <property type="entry name" value="EF-hand-dom_pair"/>
</dbReference>
<dbReference type="Gene3D" id="1.10.238.10">
    <property type="entry name" value="EF-hand"/>
    <property type="match status" value="1"/>
</dbReference>
<evidence type="ECO:0000256" key="3">
    <source>
        <dbReference type="ARBA" id="ARBA00022801"/>
    </source>
</evidence>
<evidence type="ECO:0000256" key="5">
    <source>
        <dbReference type="ARBA" id="ARBA00022837"/>
    </source>
</evidence>
<dbReference type="GO" id="GO:0005737">
    <property type="term" value="C:cytoplasm"/>
    <property type="evidence" value="ECO:0007669"/>
    <property type="project" value="TreeGrafter"/>
</dbReference>
<dbReference type="PROSITE" id="PS50222">
    <property type="entry name" value="EF_HAND_2"/>
    <property type="match status" value="1"/>
</dbReference>
<dbReference type="FunFam" id="3.90.70.10:FF:000001">
    <property type="entry name" value="Calpain-1 catalytic subunit"/>
    <property type="match status" value="1"/>
</dbReference>
<dbReference type="PROSITE" id="PS00139">
    <property type="entry name" value="THIOL_PROTEASE_CYS"/>
    <property type="match status" value="1"/>
</dbReference>
<protein>
    <recommendedName>
        <fullName evidence="14">Calpain catalytic domain-containing protein</fullName>
    </recommendedName>
</protein>
<organism evidence="11">
    <name type="scientific">Capitella teleta</name>
    <name type="common">Polychaete worm</name>
    <dbReference type="NCBI Taxonomy" id="283909"/>
    <lineage>
        <taxon>Eukaryota</taxon>
        <taxon>Metazoa</taxon>
        <taxon>Spiralia</taxon>
        <taxon>Lophotrochozoa</taxon>
        <taxon>Annelida</taxon>
        <taxon>Polychaeta</taxon>
        <taxon>Sedentaria</taxon>
        <taxon>Scolecida</taxon>
        <taxon>Capitellidae</taxon>
        <taxon>Capitella</taxon>
    </lineage>
</organism>
<dbReference type="SMART" id="SM00720">
    <property type="entry name" value="calpain_III"/>
    <property type="match status" value="1"/>
</dbReference>
<reference evidence="13" key="1">
    <citation type="submission" date="2012-12" db="EMBL/GenBank/DDBJ databases">
        <authorList>
            <person name="Hellsten U."/>
            <person name="Grimwood J."/>
            <person name="Chapman J.A."/>
            <person name="Shapiro H."/>
            <person name="Aerts A."/>
            <person name="Otillar R.P."/>
            <person name="Terry A.Y."/>
            <person name="Boore J.L."/>
            <person name="Simakov O."/>
            <person name="Marletaz F."/>
            <person name="Cho S.-J."/>
            <person name="Edsinger-Gonzales E."/>
            <person name="Havlak P."/>
            <person name="Kuo D.-H."/>
            <person name="Larsson T."/>
            <person name="Lv J."/>
            <person name="Arendt D."/>
            <person name="Savage R."/>
            <person name="Osoegawa K."/>
            <person name="de Jong P."/>
            <person name="Lindberg D.R."/>
            <person name="Seaver E.C."/>
            <person name="Weisblat D.A."/>
            <person name="Putnam N.H."/>
            <person name="Grigoriev I.V."/>
            <person name="Rokhsar D.S."/>
        </authorList>
    </citation>
    <scope>NUCLEOTIDE SEQUENCE</scope>
    <source>
        <strain evidence="13">I ESC-2004</strain>
    </source>
</reference>
<dbReference type="Pfam" id="PF00648">
    <property type="entry name" value="Peptidase_C2"/>
    <property type="match status" value="1"/>
</dbReference>
<feature type="domain" description="EF-hand" evidence="10">
    <location>
        <begin position="567"/>
        <end position="602"/>
    </location>
</feature>
<feature type="active site" evidence="6 7">
    <location>
        <position position="74"/>
    </location>
</feature>
<dbReference type="Gene3D" id="3.90.70.10">
    <property type="entry name" value="Cysteine proteinases"/>
    <property type="match status" value="1"/>
</dbReference>
<evidence type="ECO:0000313" key="12">
    <source>
        <dbReference type="EnsemblMetazoa" id="CapteP182806"/>
    </source>
</evidence>
<dbReference type="Pfam" id="PF01067">
    <property type="entry name" value="Calpain_III"/>
    <property type="match status" value="1"/>
</dbReference>
<dbReference type="GO" id="GO:0004198">
    <property type="term" value="F:calcium-dependent cysteine-type endopeptidase activity"/>
    <property type="evidence" value="ECO:0007669"/>
    <property type="project" value="InterPro"/>
</dbReference>
<comment type="similarity">
    <text evidence="1">Belongs to the peptidase C2 family.</text>
</comment>
<dbReference type="OrthoDB" id="424753at2759"/>
<evidence type="ECO:0000256" key="8">
    <source>
        <dbReference type="SAM" id="MobiDB-lite"/>
    </source>
</evidence>
<dbReference type="InterPro" id="IPR022684">
    <property type="entry name" value="Calpain_cysteine_protease"/>
</dbReference>
<accession>R7UD02</accession>
<gene>
    <name evidence="11" type="ORF">CAPTEDRAFT_182806</name>
</gene>
<dbReference type="STRING" id="283909.R7UD02"/>
<dbReference type="GO" id="GO:0005509">
    <property type="term" value="F:calcium ion binding"/>
    <property type="evidence" value="ECO:0007669"/>
    <property type="project" value="InterPro"/>
</dbReference>
<keyword evidence="2 7" id="KW-0645">Protease</keyword>
<dbReference type="SMART" id="SM00230">
    <property type="entry name" value="CysPc"/>
    <property type="match status" value="1"/>
</dbReference>